<dbReference type="GO" id="GO:0016787">
    <property type="term" value="F:hydrolase activity"/>
    <property type="evidence" value="ECO:0007669"/>
    <property type="project" value="UniProtKB-KW"/>
</dbReference>
<gene>
    <name evidence="1" type="ORF">SAMN05660776_0498</name>
</gene>
<dbReference type="SUPFAM" id="SSF53187">
    <property type="entry name" value="Zn-dependent exopeptidases"/>
    <property type="match status" value="1"/>
</dbReference>
<proteinExistence type="predicted"/>
<evidence type="ECO:0000313" key="1">
    <source>
        <dbReference type="EMBL" id="SKB33495.1"/>
    </source>
</evidence>
<dbReference type="OrthoDB" id="9815326at2"/>
<dbReference type="Proteomes" id="UP000190230">
    <property type="component" value="Unassembled WGS sequence"/>
</dbReference>
<dbReference type="Gene3D" id="3.40.630.40">
    <property type="entry name" value="Zn-dependent exopeptidases"/>
    <property type="match status" value="1"/>
</dbReference>
<keyword evidence="1" id="KW-0378">Hydrolase</keyword>
<keyword evidence="2" id="KW-1185">Reference proteome</keyword>
<dbReference type="STRING" id="241145.SAMN05660776_0498"/>
<name>A0A1T5AF06_9FLAO</name>
<dbReference type="RefSeq" id="WP_079719111.1">
    <property type="nucleotide sequence ID" value="NZ_FUYY01000001.1"/>
</dbReference>
<dbReference type="Pfam" id="PF05013">
    <property type="entry name" value="FGase"/>
    <property type="match status" value="1"/>
</dbReference>
<reference evidence="2" key="1">
    <citation type="submission" date="2017-02" db="EMBL/GenBank/DDBJ databases">
        <authorList>
            <person name="Varghese N."/>
            <person name="Submissions S."/>
        </authorList>
    </citation>
    <scope>NUCLEOTIDE SEQUENCE [LARGE SCALE GENOMIC DNA]</scope>
    <source>
        <strain evidence="2">DSM 23405</strain>
    </source>
</reference>
<evidence type="ECO:0000313" key="2">
    <source>
        <dbReference type="Proteomes" id="UP000190230"/>
    </source>
</evidence>
<accession>A0A1T5AF06</accession>
<sequence>MKLILTCEHAFNTIPQEYQDLFIKAGAILKSHRGYDTGALDLFKELDSLADMSFFQKTGRLLVEVNRSKRHPNLYSEFTKNLSEASKTKLLDEYYFPYRNSIEKQILSLIRKGVKVLHFSVHTFTPNLNEEIRDTDIGLLYDPSRSGEKEFCINFKQKLKDQDPDLKIRFNYPYLGKADGFTTYLRKRFPENYMGIELEVNQKFVNNNRMNSAVKKQVFRALKEQYALGINK</sequence>
<protein>
    <submittedName>
        <fullName evidence="1">Predicted N-formylglutamate amidohydrolase</fullName>
    </submittedName>
</protein>
<dbReference type="InterPro" id="IPR007709">
    <property type="entry name" value="N-FG_amidohydro"/>
</dbReference>
<organism evidence="1 2">
    <name type="scientific">Salegentibacter holothuriorum</name>
    <dbReference type="NCBI Taxonomy" id="241145"/>
    <lineage>
        <taxon>Bacteria</taxon>
        <taxon>Pseudomonadati</taxon>
        <taxon>Bacteroidota</taxon>
        <taxon>Flavobacteriia</taxon>
        <taxon>Flavobacteriales</taxon>
        <taxon>Flavobacteriaceae</taxon>
        <taxon>Salegentibacter</taxon>
    </lineage>
</organism>
<dbReference type="AlphaFoldDB" id="A0A1T5AF06"/>
<dbReference type="EMBL" id="FUYY01000001">
    <property type="protein sequence ID" value="SKB33495.1"/>
    <property type="molecule type" value="Genomic_DNA"/>
</dbReference>